<dbReference type="InterPro" id="IPR036291">
    <property type="entry name" value="NAD(P)-bd_dom_sf"/>
</dbReference>
<organism evidence="2 3">
    <name type="scientific">Bordetella bronchiseptica 00-P-2796</name>
    <dbReference type="NCBI Taxonomy" id="1331199"/>
    <lineage>
        <taxon>Bacteria</taxon>
        <taxon>Pseudomonadati</taxon>
        <taxon>Pseudomonadota</taxon>
        <taxon>Betaproteobacteria</taxon>
        <taxon>Burkholderiales</taxon>
        <taxon>Alcaligenaceae</taxon>
        <taxon>Bordetella</taxon>
    </lineage>
</organism>
<accession>A0ABR4RIG6</accession>
<dbReference type="Gene3D" id="3.40.50.720">
    <property type="entry name" value="NAD(P)-binding Rossmann-like Domain"/>
    <property type="match status" value="1"/>
</dbReference>
<evidence type="ECO:0000313" key="2">
    <source>
        <dbReference type="EMBL" id="KCV37200.1"/>
    </source>
</evidence>
<comment type="caution">
    <text evidence="2">The sequence shown here is derived from an EMBL/GenBank/DDBJ whole genome shotgun (WGS) entry which is preliminary data.</text>
</comment>
<dbReference type="InterPro" id="IPR051783">
    <property type="entry name" value="NAD(P)-dependent_oxidoreduct"/>
</dbReference>
<evidence type="ECO:0000313" key="3">
    <source>
        <dbReference type="Proteomes" id="UP000025756"/>
    </source>
</evidence>
<dbReference type="InterPro" id="IPR001509">
    <property type="entry name" value="Epimerase_deHydtase"/>
</dbReference>
<proteinExistence type="predicted"/>
<dbReference type="EMBL" id="JGWH01000037">
    <property type="protein sequence ID" value="KCV37200.1"/>
    <property type="molecule type" value="Genomic_DNA"/>
</dbReference>
<reference evidence="2 3" key="1">
    <citation type="submission" date="2014-03" db="EMBL/GenBank/DDBJ databases">
        <title>Genome sequence of Bordetella bronchiseptica.</title>
        <authorList>
            <person name="Harvill E."/>
            <person name="Goodfield L.L."/>
            <person name="Ivanov Y.V."/>
            <person name="Meyer J.A."/>
            <person name="Muse S.J."/>
            <person name="Jacobs N."/>
            <person name="Bendor L."/>
            <person name="Smallridge W.E."/>
            <person name="Brinkac L.M."/>
            <person name="Sanka R."/>
            <person name="Kim M."/>
            <person name="Losada L."/>
        </authorList>
    </citation>
    <scope>NUCLEOTIDE SEQUENCE [LARGE SCALE GENOMIC DNA]</scope>
    <source>
        <strain evidence="2 3">00-P-2796</strain>
    </source>
</reference>
<dbReference type="PANTHER" id="PTHR48079">
    <property type="entry name" value="PROTEIN YEEZ"/>
    <property type="match status" value="1"/>
</dbReference>
<name>A0ABR4RIG6_BORBO</name>
<dbReference type="PANTHER" id="PTHR48079:SF6">
    <property type="entry name" value="NAD(P)-BINDING DOMAIN-CONTAINING PROTEIN-RELATED"/>
    <property type="match status" value="1"/>
</dbReference>
<dbReference type="Pfam" id="PF01370">
    <property type="entry name" value="Epimerase"/>
    <property type="match status" value="1"/>
</dbReference>
<feature type="domain" description="NAD-dependent epimerase/dehydratase" evidence="1">
    <location>
        <begin position="39"/>
        <end position="232"/>
    </location>
</feature>
<dbReference type="SUPFAM" id="SSF51735">
    <property type="entry name" value="NAD(P)-binding Rossmann-fold domains"/>
    <property type="match status" value="1"/>
</dbReference>
<sequence length="322" mass="34161">MGAGRIPGALAAPFFQTVNPSNTEGGPRMSERVLLAGCGDLGARVARRLLARGDQVWALRRQPPPAEEGGPRWIAADLTQPATLAGLPGGLTQVVYLPAPGARDPARYREVFVDGLRHLRGALDTTALRRTLFVSSSAVYGEHDGQWVDEHTPAGPLGFNGRALLDAERSLDAWPGQTVVLRLAGLYGPGRLQLLERLRAGQARAPVDPPHWANRIHIDDAAAAIAHLLRLPAPDPLYLGCDDTPLPLHELYAALAALAGAPPPGDGPAPPQVGSKRLCNARLRASGLRLQWPDSRTGYAALLDGAAAPHTTIHTTTKRSIP</sequence>
<protein>
    <submittedName>
        <fullName evidence="2">NAD(P)H-binding protein, PF13460 family</fullName>
    </submittedName>
</protein>
<gene>
    <name evidence="2" type="ORF">L490_3494</name>
</gene>
<dbReference type="Proteomes" id="UP000025756">
    <property type="component" value="Unassembled WGS sequence"/>
</dbReference>
<evidence type="ECO:0000259" key="1">
    <source>
        <dbReference type="Pfam" id="PF01370"/>
    </source>
</evidence>
<keyword evidence="3" id="KW-1185">Reference proteome</keyword>